<evidence type="ECO:0000313" key="1">
    <source>
        <dbReference type="EMBL" id="SEO40225.1"/>
    </source>
</evidence>
<accession>A0A1H8PE66</accession>
<reference evidence="2" key="1">
    <citation type="submission" date="2016-10" db="EMBL/GenBank/DDBJ databases">
        <authorList>
            <person name="Varghese N."/>
            <person name="Submissions S."/>
        </authorList>
    </citation>
    <scope>NUCLEOTIDE SEQUENCE [LARGE SCALE GENOMIC DNA]</scope>
    <source>
        <strain evidence="2">CGMCC 1.10121</strain>
    </source>
</reference>
<organism evidence="1 2">
    <name type="scientific">Halogranum amylolyticum</name>
    <dbReference type="NCBI Taxonomy" id="660520"/>
    <lineage>
        <taxon>Archaea</taxon>
        <taxon>Methanobacteriati</taxon>
        <taxon>Methanobacteriota</taxon>
        <taxon>Stenosarchaea group</taxon>
        <taxon>Halobacteria</taxon>
        <taxon>Halobacteriales</taxon>
        <taxon>Haloferacaceae</taxon>
    </lineage>
</organism>
<dbReference type="Pfam" id="PF24461">
    <property type="entry name" value="DUF7576"/>
    <property type="match status" value="1"/>
</dbReference>
<dbReference type="AlphaFoldDB" id="A0A1H8PE66"/>
<sequence>MELSKYVGRTPRDYEGETTVERVASHRRWDVDVERRGDCSHCGAELELRERHLLVTLTGRSGNDGERHYLCGQSCLDEWFTG</sequence>
<keyword evidence="2" id="KW-1185">Reference proteome</keyword>
<dbReference type="InterPro" id="IPR055998">
    <property type="entry name" value="DUF7576"/>
</dbReference>
<evidence type="ECO:0008006" key="3">
    <source>
        <dbReference type="Google" id="ProtNLM"/>
    </source>
</evidence>
<protein>
    <recommendedName>
        <fullName evidence="3">MYM-type Zinc finger with FCS sequence motif-containing protein</fullName>
    </recommendedName>
</protein>
<evidence type="ECO:0000313" key="2">
    <source>
        <dbReference type="Proteomes" id="UP000199126"/>
    </source>
</evidence>
<name>A0A1H8PE66_9EURY</name>
<dbReference type="OrthoDB" id="281206at2157"/>
<gene>
    <name evidence="1" type="ORF">SAMN04487948_102251</name>
</gene>
<proteinExistence type="predicted"/>
<dbReference type="Proteomes" id="UP000199126">
    <property type="component" value="Unassembled WGS sequence"/>
</dbReference>
<dbReference type="RefSeq" id="WP_089821421.1">
    <property type="nucleotide sequence ID" value="NZ_FODV01000002.1"/>
</dbReference>
<dbReference type="EMBL" id="FODV01000002">
    <property type="protein sequence ID" value="SEO40225.1"/>
    <property type="molecule type" value="Genomic_DNA"/>
</dbReference>